<keyword evidence="1" id="KW-0472">Membrane</keyword>
<evidence type="ECO:0000259" key="3">
    <source>
        <dbReference type="PROSITE" id="PS50924"/>
    </source>
</evidence>
<dbReference type="RefSeq" id="WP_377542487.1">
    <property type="nucleotide sequence ID" value="NZ_JBHSBN010000002.1"/>
</dbReference>
<dbReference type="PANTHER" id="PTHR35152">
    <property type="entry name" value="DOMAIN SIGNALLING PROTEIN, PUTATIVE (AFU_ORTHOLOGUE AFUA_5G11310)-RELATED"/>
    <property type="match status" value="1"/>
</dbReference>
<feature type="region of interest" description="Disordered" evidence="2">
    <location>
        <begin position="256"/>
        <end position="288"/>
    </location>
</feature>
<reference evidence="5" key="1">
    <citation type="journal article" date="2019" name="Int. J. Syst. Evol. Microbiol.">
        <title>The Global Catalogue of Microorganisms (GCM) 10K type strain sequencing project: providing services to taxonomists for standard genome sequencing and annotation.</title>
        <authorList>
            <consortium name="The Broad Institute Genomics Platform"/>
            <consortium name="The Broad Institute Genome Sequencing Center for Infectious Disease"/>
            <person name="Wu L."/>
            <person name="Ma J."/>
        </authorList>
    </citation>
    <scope>NUCLEOTIDE SEQUENCE [LARGE SCALE GENOMIC DNA]</scope>
    <source>
        <strain evidence="5">2902at01</strain>
    </source>
</reference>
<dbReference type="InterPro" id="IPR005330">
    <property type="entry name" value="MHYT_dom"/>
</dbReference>
<keyword evidence="1" id="KW-1133">Transmembrane helix</keyword>
<accession>A0ABV8KHK1</accession>
<evidence type="ECO:0000313" key="4">
    <source>
        <dbReference type="EMBL" id="MFC4105442.1"/>
    </source>
</evidence>
<feature type="transmembrane region" description="Helical" evidence="1">
    <location>
        <begin position="15"/>
        <end position="33"/>
    </location>
</feature>
<evidence type="ECO:0000256" key="1">
    <source>
        <dbReference type="PROSITE-ProRule" id="PRU00244"/>
    </source>
</evidence>
<protein>
    <submittedName>
        <fullName evidence="4">MHYT domain-containing protein</fullName>
    </submittedName>
</protein>
<sequence>MAHVHHFAYGWITPVLSYALSVFGSLLGLTCAIRLRAASTTRQRVWWLALASFALGGTAIWSMHFMAMLGFAVDGAVLRYDVGLTLASAVIAVAAVAVGLAVVGLRAGAVRLLTGGLITGLGVAGMHYTGMAAMRLSGDIGYDRVRVVLSVLIAVVAAVAALWLAMTVRRPLAVAGSALVMGIAVNGMHFTGMTAMSVRLRPVAGPTEGATVSTLLVPIVLAVIVVGIGLAYALMLAPSTEDLTGPAYLEARQAARATEQPAYDPVGLRGRSTLSAPPRADRRDRPTR</sequence>
<dbReference type="Proteomes" id="UP001595868">
    <property type="component" value="Unassembled WGS sequence"/>
</dbReference>
<feature type="compositionally biased region" description="Basic and acidic residues" evidence="2">
    <location>
        <begin position="279"/>
        <end position="288"/>
    </location>
</feature>
<keyword evidence="5" id="KW-1185">Reference proteome</keyword>
<name>A0ABV8KHK1_9ACTN</name>
<evidence type="ECO:0000256" key="2">
    <source>
        <dbReference type="SAM" id="MobiDB-lite"/>
    </source>
</evidence>
<proteinExistence type="predicted"/>
<dbReference type="Pfam" id="PF03707">
    <property type="entry name" value="MHYT"/>
    <property type="match status" value="3"/>
</dbReference>
<feature type="transmembrane region" description="Helical" evidence="1">
    <location>
        <begin position="172"/>
        <end position="190"/>
    </location>
</feature>
<feature type="transmembrane region" description="Helical" evidence="1">
    <location>
        <begin position="145"/>
        <end position="165"/>
    </location>
</feature>
<keyword evidence="1" id="KW-0812">Transmembrane</keyword>
<feature type="transmembrane region" description="Helical" evidence="1">
    <location>
        <begin position="45"/>
        <end position="72"/>
    </location>
</feature>
<dbReference type="EMBL" id="JBHSBN010000002">
    <property type="protein sequence ID" value="MFC4105442.1"/>
    <property type="molecule type" value="Genomic_DNA"/>
</dbReference>
<comment type="caution">
    <text evidence="4">The sequence shown here is derived from an EMBL/GenBank/DDBJ whole genome shotgun (WGS) entry which is preliminary data.</text>
</comment>
<feature type="domain" description="MHYT" evidence="3">
    <location>
        <begin position="9"/>
        <end position="199"/>
    </location>
</feature>
<dbReference type="PROSITE" id="PS50924">
    <property type="entry name" value="MHYT"/>
    <property type="match status" value="1"/>
</dbReference>
<feature type="transmembrane region" description="Helical" evidence="1">
    <location>
        <begin position="84"/>
        <end position="105"/>
    </location>
</feature>
<evidence type="ECO:0000313" key="5">
    <source>
        <dbReference type="Proteomes" id="UP001595868"/>
    </source>
</evidence>
<feature type="transmembrane region" description="Helical" evidence="1">
    <location>
        <begin position="112"/>
        <end position="133"/>
    </location>
</feature>
<gene>
    <name evidence="4" type="ORF">ACFOX0_05755</name>
</gene>
<dbReference type="PANTHER" id="PTHR35152:SF1">
    <property type="entry name" value="DOMAIN SIGNALLING PROTEIN, PUTATIVE (AFU_ORTHOLOGUE AFUA_5G11310)-RELATED"/>
    <property type="match status" value="1"/>
</dbReference>
<organism evidence="4 5">
    <name type="scientific">Micromonospora zhanjiangensis</name>
    <dbReference type="NCBI Taxonomy" id="1522057"/>
    <lineage>
        <taxon>Bacteria</taxon>
        <taxon>Bacillati</taxon>
        <taxon>Actinomycetota</taxon>
        <taxon>Actinomycetes</taxon>
        <taxon>Micromonosporales</taxon>
        <taxon>Micromonosporaceae</taxon>
        <taxon>Micromonospora</taxon>
    </lineage>
</organism>
<feature type="transmembrane region" description="Helical" evidence="1">
    <location>
        <begin position="210"/>
        <end position="234"/>
    </location>
</feature>